<keyword evidence="4" id="KW-0372">Hormone</keyword>
<dbReference type="GO" id="GO:0005179">
    <property type="term" value="F:hormone activity"/>
    <property type="evidence" value="ECO:0007669"/>
    <property type="project" value="UniProtKB-KW"/>
</dbReference>
<keyword evidence="5 8" id="KW-0732">Signal</keyword>
<evidence type="ECO:0000256" key="5">
    <source>
        <dbReference type="ARBA" id="ARBA00022729"/>
    </source>
</evidence>
<evidence type="ECO:0000256" key="4">
    <source>
        <dbReference type="ARBA" id="ARBA00022702"/>
    </source>
</evidence>
<sequence>MKSWLICLALIGMLVVGQEVTAETKHLKFLDPCNQPSPPPTCSKTEKREEANSYDRGCSAINRCRGG</sequence>
<reference evidence="9" key="1">
    <citation type="submission" date="2023-03" db="UniProtKB">
        <authorList>
            <consortium name="EnsemblPlants"/>
        </authorList>
    </citation>
    <scope>IDENTIFICATION</scope>
</reference>
<dbReference type="Gramene" id="MELO3C016539.2.1">
    <property type="protein sequence ID" value="MELO3C016539.2.1"/>
    <property type="gene ID" value="MELO3C016539.2"/>
</dbReference>
<proteinExistence type="inferred from homology"/>
<dbReference type="PANTHER" id="PTHR34270:SF5">
    <property type="entry name" value="PROTEIN RALF-LIKE 10-RELATED"/>
    <property type="match status" value="1"/>
</dbReference>
<evidence type="ECO:0000256" key="6">
    <source>
        <dbReference type="ARBA" id="ARBA00023157"/>
    </source>
</evidence>
<evidence type="ECO:0000256" key="3">
    <source>
        <dbReference type="ARBA" id="ARBA00022525"/>
    </source>
</evidence>
<keyword evidence="3" id="KW-0964">Secreted</keyword>
<feature type="signal peptide" evidence="8">
    <location>
        <begin position="1"/>
        <end position="17"/>
    </location>
</feature>
<feature type="chain" id="PRO_5039898356" description="Protein RALF-like 33" evidence="8">
    <location>
        <begin position="18"/>
        <end position="67"/>
    </location>
</feature>
<dbReference type="Pfam" id="PF05498">
    <property type="entry name" value="RALF"/>
    <property type="match status" value="1"/>
</dbReference>
<organism evidence="9">
    <name type="scientific">Cucumis melo</name>
    <name type="common">Muskmelon</name>
    <dbReference type="NCBI Taxonomy" id="3656"/>
    <lineage>
        <taxon>Eukaryota</taxon>
        <taxon>Viridiplantae</taxon>
        <taxon>Streptophyta</taxon>
        <taxon>Embryophyta</taxon>
        <taxon>Tracheophyta</taxon>
        <taxon>Spermatophyta</taxon>
        <taxon>Magnoliopsida</taxon>
        <taxon>eudicotyledons</taxon>
        <taxon>Gunneridae</taxon>
        <taxon>Pentapetalae</taxon>
        <taxon>rosids</taxon>
        <taxon>fabids</taxon>
        <taxon>Cucurbitales</taxon>
        <taxon>Cucurbitaceae</taxon>
        <taxon>Benincaseae</taxon>
        <taxon>Cucumis</taxon>
    </lineage>
</organism>
<comment type="similarity">
    <text evidence="2">Belongs to the plant rapid alkalinization factor (RALF) family.</text>
</comment>
<dbReference type="InterPro" id="IPR008801">
    <property type="entry name" value="RALF"/>
</dbReference>
<name>A0A9I9DC88_CUCME</name>
<protein>
    <recommendedName>
        <fullName evidence="10">Protein RALF-like 33</fullName>
    </recommendedName>
</protein>
<dbReference type="EnsemblPlants" id="MELO3C016539.2.1">
    <property type="protein sequence ID" value="MELO3C016539.2.1"/>
    <property type="gene ID" value="MELO3C016539.2"/>
</dbReference>
<evidence type="ECO:0000313" key="9">
    <source>
        <dbReference type="EnsemblPlants" id="MELO3C016539.2.1"/>
    </source>
</evidence>
<dbReference type="GO" id="GO:0040008">
    <property type="term" value="P:regulation of growth"/>
    <property type="evidence" value="ECO:0007669"/>
    <property type="project" value="UniProtKB-ARBA"/>
</dbReference>
<evidence type="ECO:0000256" key="8">
    <source>
        <dbReference type="SAM" id="SignalP"/>
    </source>
</evidence>
<dbReference type="PANTHER" id="PTHR34270">
    <property type="entry name" value="PROTEIN RALF-LIKE 15-RELATED"/>
    <property type="match status" value="1"/>
</dbReference>
<evidence type="ECO:0000256" key="1">
    <source>
        <dbReference type="ARBA" id="ARBA00004613"/>
    </source>
</evidence>
<evidence type="ECO:0000256" key="7">
    <source>
        <dbReference type="ARBA" id="ARBA00037228"/>
    </source>
</evidence>
<keyword evidence="6" id="KW-1015">Disulfide bond</keyword>
<evidence type="ECO:0000256" key="2">
    <source>
        <dbReference type="ARBA" id="ARBA00009178"/>
    </source>
</evidence>
<comment type="function">
    <text evidence="7">Cell signaling peptide that may regulate plant stress, growth, and development. Mediates a rapid alkalinization of extracellular space by mediating a transient increase in the cytoplasmic Ca(2+) concentration leading to a calcium-dependent signaling events through a cell surface receptor and a concomitant activation of some intracellular mitogen-activated protein kinases.</text>
</comment>
<dbReference type="AlphaFoldDB" id="A0A9I9DC88"/>
<evidence type="ECO:0008006" key="10">
    <source>
        <dbReference type="Google" id="ProtNLM"/>
    </source>
</evidence>
<dbReference type="GO" id="GO:0005576">
    <property type="term" value="C:extracellular region"/>
    <property type="evidence" value="ECO:0007669"/>
    <property type="project" value="UniProtKB-SubCell"/>
</dbReference>
<accession>A0A9I9DC88</accession>
<comment type="subcellular location">
    <subcellularLocation>
        <location evidence="1">Secreted</location>
    </subcellularLocation>
</comment>